<name>A0A6C0FBW1_9ZZZZ</name>
<protein>
    <recommendedName>
        <fullName evidence="1">Protein kinase domain-containing protein</fullName>
    </recommendedName>
</protein>
<dbReference type="Pfam" id="PF00069">
    <property type="entry name" value="Pkinase"/>
    <property type="match status" value="1"/>
</dbReference>
<evidence type="ECO:0000259" key="1">
    <source>
        <dbReference type="PROSITE" id="PS50011"/>
    </source>
</evidence>
<dbReference type="GO" id="GO:0005524">
    <property type="term" value="F:ATP binding"/>
    <property type="evidence" value="ECO:0007669"/>
    <property type="project" value="InterPro"/>
</dbReference>
<dbReference type="Gene3D" id="3.30.200.20">
    <property type="entry name" value="Phosphorylase Kinase, domain 1"/>
    <property type="match status" value="1"/>
</dbReference>
<dbReference type="InterPro" id="IPR050235">
    <property type="entry name" value="CK1_Ser-Thr_kinase"/>
</dbReference>
<reference evidence="2" key="1">
    <citation type="journal article" date="2020" name="Nature">
        <title>Giant virus diversity and host interactions through global metagenomics.</title>
        <authorList>
            <person name="Schulz F."/>
            <person name="Roux S."/>
            <person name="Paez-Espino D."/>
            <person name="Jungbluth S."/>
            <person name="Walsh D.A."/>
            <person name="Denef V.J."/>
            <person name="McMahon K.D."/>
            <person name="Konstantinidis K.T."/>
            <person name="Eloe-Fadrosh E.A."/>
            <person name="Kyrpides N.C."/>
            <person name="Woyke T."/>
        </authorList>
    </citation>
    <scope>NUCLEOTIDE SEQUENCE</scope>
    <source>
        <strain evidence="2">GVMAG-S-ERX556049-19</strain>
    </source>
</reference>
<dbReference type="AlphaFoldDB" id="A0A6C0FBW1"/>
<dbReference type="SMART" id="SM00220">
    <property type="entry name" value="S_TKc"/>
    <property type="match status" value="1"/>
</dbReference>
<dbReference type="PROSITE" id="PS00107">
    <property type="entry name" value="PROTEIN_KINASE_ATP"/>
    <property type="match status" value="1"/>
</dbReference>
<proteinExistence type="predicted"/>
<dbReference type="InterPro" id="IPR011009">
    <property type="entry name" value="Kinase-like_dom_sf"/>
</dbReference>
<dbReference type="SUPFAM" id="SSF56112">
    <property type="entry name" value="Protein kinase-like (PK-like)"/>
    <property type="match status" value="1"/>
</dbReference>
<accession>A0A6C0FBW1</accession>
<dbReference type="InterPro" id="IPR017441">
    <property type="entry name" value="Protein_kinase_ATP_BS"/>
</dbReference>
<dbReference type="GO" id="GO:0004672">
    <property type="term" value="F:protein kinase activity"/>
    <property type="evidence" value="ECO:0007669"/>
    <property type="project" value="InterPro"/>
</dbReference>
<dbReference type="Gene3D" id="1.10.510.10">
    <property type="entry name" value="Transferase(Phosphotransferase) domain 1"/>
    <property type="match status" value="1"/>
</dbReference>
<sequence length="283" mass="33319">MMCSSTKVLINNKYSLYKLLGSGKFGEIYLGKDIKNNKEVAIKLESKTNTFITLKNEANILKYLYDNRCSHVPLLHWFGNYNNKFAVVISKYDGSLYDYALVNDLSQNTINNIMLKLLSIIEDVHSLFVVHRDIKPHHFMIKNDNIYLIDFGISTFYVDENRKHKPNIKGEYIIGSPNYLSFFLHEGNSYSRRDDMISIGYIYLFLSTKTLPWENLHIIDNRYSNIHILHKQNIMYKEMKSLDNINDIANQINNNLVSYFSFCYYLNFYDEPNYVDNIALFHD</sequence>
<evidence type="ECO:0000313" key="2">
    <source>
        <dbReference type="EMBL" id="QHT38103.1"/>
    </source>
</evidence>
<dbReference type="PANTHER" id="PTHR11909">
    <property type="entry name" value="CASEIN KINASE-RELATED"/>
    <property type="match status" value="1"/>
</dbReference>
<dbReference type="InterPro" id="IPR000719">
    <property type="entry name" value="Prot_kinase_dom"/>
</dbReference>
<dbReference type="PROSITE" id="PS50011">
    <property type="entry name" value="PROTEIN_KINASE_DOM"/>
    <property type="match status" value="1"/>
</dbReference>
<organism evidence="2">
    <name type="scientific">viral metagenome</name>
    <dbReference type="NCBI Taxonomy" id="1070528"/>
    <lineage>
        <taxon>unclassified sequences</taxon>
        <taxon>metagenomes</taxon>
        <taxon>organismal metagenomes</taxon>
    </lineage>
</organism>
<feature type="domain" description="Protein kinase" evidence="1">
    <location>
        <begin position="14"/>
        <end position="283"/>
    </location>
</feature>
<dbReference type="EMBL" id="MN738825">
    <property type="protein sequence ID" value="QHT38103.1"/>
    <property type="molecule type" value="Genomic_DNA"/>
</dbReference>